<keyword evidence="5" id="KW-0443">Lipid metabolism</keyword>
<keyword evidence="9" id="KW-1185">Reference proteome</keyword>
<dbReference type="Proteomes" id="UP000019132">
    <property type="component" value="Unassembled WGS sequence"/>
</dbReference>
<proteinExistence type="predicted"/>
<name>K3WFH8_GLOUD</name>
<dbReference type="PANTHER" id="PTHR34043">
    <property type="entry name" value="ALPHA/BETA-HYDROLASES SUPERFAMILY PROTEIN"/>
    <property type="match status" value="1"/>
</dbReference>
<evidence type="ECO:0000256" key="3">
    <source>
        <dbReference type="ARBA" id="ARBA00022729"/>
    </source>
</evidence>
<dbReference type="VEuPathDB" id="FungiDB:PYU1_G003709"/>
<dbReference type="InterPro" id="IPR056304">
    <property type="entry name" value="Lip-like_C"/>
</dbReference>
<keyword evidence="2" id="KW-0964">Secreted</keyword>
<dbReference type="HOGENOM" id="CLU_023555_1_0_1"/>
<dbReference type="GO" id="GO:0016787">
    <property type="term" value="F:hydrolase activity"/>
    <property type="evidence" value="ECO:0007669"/>
    <property type="project" value="UniProtKB-KW"/>
</dbReference>
<feature type="signal peptide" evidence="6">
    <location>
        <begin position="1"/>
        <end position="20"/>
    </location>
</feature>
<sequence>MRKLLSTLLFIVLAPVLVFAQNKYPIVLVHGFSGWGRDELLGLKYWGGIQGDLQEQLKAQGYTVYTASVGPFSSNWDRAVELYAQIKGGRADYGAKHSTTHGHTRMGRTYPGLYPEWGNVVNGKVNKIHLIGHSMGGQTVRMLAQLLAKGSAGSPTGTEDPTSNSLFAGGKDWIHSITTISTPNQGTTLANGFAEIGDTVKGLLATVVSVLNLGGSATEMLYDAKLDQWGITPKAKTESLGNYINRVFKSPIFNPGFKDVCLWSLSTQGAAEESTWVQTLPNVYYFSYSTSDTFGARDFFLRKIHLPNLLTMILPLQPIGAFIGSRVAS</sequence>
<dbReference type="InParanoid" id="K3WFH8"/>
<dbReference type="Gene3D" id="3.40.50.1820">
    <property type="entry name" value="alpha/beta hydrolase"/>
    <property type="match status" value="1"/>
</dbReference>
<keyword evidence="3 6" id="KW-0732">Signal</keyword>
<evidence type="ECO:0000256" key="5">
    <source>
        <dbReference type="ARBA" id="ARBA00023098"/>
    </source>
</evidence>
<evidence type="ECO:0000256" key="2">
    <source>
        <dbReference type="ARBA" id="ARBA00022525"/>
    </source>
</evidence>
<reference evidence="9" key="2">
    <citation type="submission" date="2010-04" db="EMBL/GenBank/DDBJ databases">
        <authorList>
            <person name="Buell R."/>
            <person name="Hamilton J."/>
            <person name="Hostetler J."/>
        </authorList>
    </citation>
    <scope>NUCLEOTIDE SEQUENCE [LARGE SCALE GENOMIC DNA]</scope>
    <source>
        <strain evidence="9">DAOM:BR144</strain>
    </source>
</reference>
<accession>K3WFH8</accession>
<dbReference type="Pfam" id="PF24708">
    <property type="entry name" value="Lip_C"/>
    <property type="match status" value="1"/>
</dbReference>
<evidence type="ECO:0000256" key="6">
    <source>
        <dbReference type="SAM" id="SignalP"/>
    </source>
</evidence>
<reference evidence="9" key="1">
    <citation type="journal article" date="2010" name="Genome Biol.">
        <title>Genome sequence of the necrotrophic plant pathogen Pythium ultimum reveals original pathogenicity mechanisms and effector repertoire.</title>
        <authorList>
            <person name="Levesque C.A."/>
            <person name="Brouwer H."/>
            <person name="Cano L."/>
            <person name="Hamilton J.P."/>
            <person name="Holt C."/>
            <person name="Huitema E."/>
            <person name="Raffaele S."/>
            <person name="Robideau G.P."/>
            <person name="Thines M."/>
            <person name="Win J."/>
            <person name="Zerillo M.M."/>
            <person name="Beakes G.W."/>
            <person name="Boore J.L."/>
            <person name="Busam D."/>
            <person name="Dumas B."/>
            <person name="Ferriera S."/>
            <person name="Fuerstenberg S.I."/>
            <person name="Gachon C.M."/>
            <person name="Gaulin E."/>
            <person name="Govers F."/>
            <person name="Grenville-Briggs L."/>
            <person name="Horner N."/>
            <person name="Hostetler J."/>
            <person name="Jiang R.H."/>
            <person name="Johnson J."/>
            <person name="Krajaejun T."/>
            <person name="Lin H."/>
            <person name="Meijer H.J."/>
            <person name="Moore B."/>
            <person name="Morris P."/>
            <person name="Phuntmart V."/>
            <person name="Puiu D."/>
            <person name="Shetty J."/>
            <person name="Stajich J.E."/>
            <person name="Tripathy S."/>
            <person name="Wawra S."/>
            <person name="van West P."/>
            <person name="Whitty B.R."/>
            <person name="Coutinho P.M."/>
            <person name="Henrissat B."/>
            <person name="Martin F."/>
            <person name="Thomas P.D."/>
            <person name="Tyler B.M."/>
            <person name="De Vries R.P."/>
            <person name="Kamoun S."/>
            <person name="Yandell M."/>
            <person name="Tisserat N."/>
            <person name="Buell C.R."/>
        </authorList>
    </citation>
    <scope>NUCLEOTIDE SEQUENCE</scope>
    <source>
        <strain evidence="9">DAOM:BR144</strain>
    </source>
</reference>
<feature type="domain" description="Lipase-like C-terminal" evidence="7">
    <location>
        <begin position="22"/>
        <end position="297"/>
    </location>
</feature>
<protein>
    <recommendedName>
        <fullName evidence="7">Lipase-like C-terminal domain-containing protein</fullName>
    </recommendedName>
</protein>
<dbReference type="EMBL" id="GL376638">
    <property type="status" value="NOT_ANNOTATED_CDS"/>
    <property type="molecule type" value="Genomic_DNA"/>
</dbReference>
<organism evidence="8 9">
    <name type="scientific">Globisporangium ultimum (strain ATCC 200006 / CBS 805.95 / DAOM BR144)</name>
    <name type="common">Pythium ultimum</name>
    <dbReference type="NCBI Taxonomy" id="431595"/>
    <lineage>
        <taxon>Eukaryota</taxon>
        <taxon>Sar</taxon>
        <taxon>Stramenopiles</taxon>
        <taxon>Oomycota</taxon>
        <taxon>Peronosporomycetes</taxon>
        <taxon>Pythiales</taxon>
        <taxon>Pythiaceae</taxon>
        <taxon>Globisporangium</taxon>
    </lineage>
</organism>
<evidence type="ECO:0000313" key="9">
    <source>
        <dbReference type="Proteomes" id="UP000019132"/>
    </source>
</evidence>
<dbReference type="InterPro" id="IPR029058">
    <property type="entry name" value="AB_hydrolase_fold"/>
</dbReference>
<dbReference type="STRING" id="431595.K3WFH8"/>
<evidence type="ECO:0000313" key="8">
    <source>
        <dbReference type="EnsemblProtists" id="PYU1_T003719"/>
    </source>
</evidence>
<evidence type="ECO:0000256" key="1">
    <source>
        <dbReference type="ARBA" id="ARBA00004613"/>
    </source>
</evidence>
<dbReference type="OMA" id="HWGISSK"/>
<comment type="subcellular location">
    <subcellularLocation>
        <location evidence="1">Secreted</location>
    </subcellularLocation>
</comment>
<dbReference type="EnsemblProtists" id="PYU1_T003719">
    <property type="protein sequence ID" value="PYU1_T003719"/>
    <property type="gene ID" value="PYU1_G003709"/>
</dbReference>
<keyword evidence="4" id="KW-0378">Hydrolase</keyword>
<evidence type="ECO:0000259" key="7">
    <source>
        <dbReference type="Pfam" id="PF24708"/>
    </source>
</evidence>
<dbReference type="AlphaFoldDB" id="K3WFH8"/>
<feature type="chain" id="PRO_5003871914" description="Lipase-like C-terminal domain-containing protein" evidence="6">
    <location>
        <begin position="21"/>
        <end position="329"/>
    </location>
</feature>
<dbReference type="PANTHER" id="PTHR34043:SF3">
    <property type="entry name" value="ALPHA_BETA-HYDROLASES SUPERFAMILY PROTEIN"/>
    <property type="match status" value="1"/>
</dbReference>
<evidence type="ECO:0000256" key="4">
    <source>
        <dbReference type="ARBA" id="ARBA00022801"/>
    </source>
</evidence>
<dbReference type="GO" id="GO:0006629">
    <property type="term" value="P:lipid metabolic process"/>
    <property type="evidence" value="ECO:0007669"/>
    <property type="project" value="UniProtKB-KW"/>
</dbReference>
<dbReference type="SUPFAM" id="SSF53474">
    <property type="entry name" value="alpha/beta-Hydrolases"/>
    <property type="match status" value="1"/>
</dbReference>
<reference evidence="8" key="3">
    <citation type="submission" date="2015-02" db="UniProtKB">
        <authorList>
            <consortium name="EnsemblProtists"/>
        </authorList>
    </citation>
    <scope>IDENTIFICATION</scope>
    <source>
        <strain evidence="8">DAOM BR144</strain>
    </source>
</reference>
<dbReference type="GO" id="GO:0005576">
    <property type="term" value="C:extracellular region"/>
    <property type="evidence" value="ECO:0007669"/>
    <property type="project" value="UniProtKB-SubCell"/>
</dbReference>